<comment type="caution">
    <text evidence="1">The sequence shown here is derived from an EMBL/GenBank/DDBJ whole genome shotgun (WGS) entry which is preliminary data.</text>
</comment>
<organism evidence="1 2">
    <name type="scientific">Racocetra persica</name>
    <dbReference type="NCBI Taxonomy" id="160502"/>
    <lineage>
        <taxon>Eukaryota</taxon>
        <taxon>Fungi</taxon>
        <taxon>Fungi incertae sedis</taxon>
        <taxon>Mucoromycota</taxon>
        <taxon>Glomeromycotina</taxon>
        <taxon>Glomeromycetes</taxon>
        <taxon>Diversisporales</taxon>
        <taxon>Gigasporaceae</taxon>
        <taxon>Racocetra</taxon>
    </lineage>
</organism>
<evidence type="ECO:0000313" key="2">
    <source>
        <dbReference type="Proteomes" id="UP000789920"/>
    </source>
</evidence>
<dbReference type="Proteomes" id="UP000789920">
    <property type="component" value="Unassembled WGS sequence"/>
</dbReference>
<reference evidence="1" key="1">
    <citation type="submission" date="2021-06" db="EMBL/GenBank/DDBJ databases">
        <authorList>
            <person name="Kallberg Y."/>
            <person name="Tangrot J."/>
            <person name="Rosling A."/>
        </authorList>
    </citation>
    <scope>NUCLEOTIDE SEQUENCE</scope>
    <source>
        <strain evidence="1">MA461A</strain>
    </source>
</reference>
<dbReference type="EMBL" id="CAJVQC010065771">
    <property type="protein sequence ID" value="CAG8805811.1"/>
    <property type="molecule type" value="Genomic_DNA"/>
</dbReference>
<accession>A0ACA9RT41</accession>
<evidence type="ECO:0000313" key="1">
    <source>
        <dbReference type="EMBL" id="CAG8805811.1"/>
    </source>
</evidence>
<gene>
    <name evidence="1" type="ORF">RPERSI_LOCUS22020</name>
</gene>
<protein>
    <submittedName>
        <fullName evidence="1">9559_t:CDS:1</fullName>
    </submittedName>
</protein>
<keyword evidence="2" id="KW-1185">Reference proteome</keyword>
<proteinExistence type="predicted"/>
<sequence>MPPQQQIPPANYYQPLPPQPPEAKVIAAEPPQIQPAKEISLPSEPTTTENFSLIKIIQVNQEGGNQDEPRTKARKKIIIIKTSESSKIRNFLSQEGVNYEIYQEPSKTRAEKLREYIRAKAQENIFADYDEALKDNELEAEKKLLEEMDDEDE</sequence>
<name>A0ACA9RT41_9GLOM</name>